<dbReference type="GO" id="GO:0005524">
    <property type="term" value="F:ATP binding"/>
    <property type="evidence" value="ECO:0007669"/>
    <property type="project" value="UniProtKB-UniRule"/>
</dbReference>
<comment type="function">
    <text evidence="6">Binds and transfers iron-sulfur (Fe-S) clusters to target apoproteins. Can hydrolyze ATP.</text>
</comment>
<comment type="similarity">
    <text evidence="6">Belongs to the Mrp/NBP35 ATP-binding proteins family.</text>
</comment>
<dbReference type="KEGG" id="aco:Amico_0426"/>
<dbReference type="SUPFAM" id="SSF52540">
    <property type="entry name" value="P-loop containing nucleoside triphosphate hydrolases"/>
    <property type="match status" value="1"/>
</dbReference>
<dbReference type="Gene3D" id="3.40.50.300">
    <property type="entry name" value="P-loop containing nucleotide triphosphate hydrolases"/>
    <property type="match status" value="1"/>
</dbReference>
<name>D5EDD5_AMICL</name>
<evidence type="ECO:0000313" key="8">
    <source>
        <dbReference type="Proteomes" id="UP000002366"/>
    </source>
</evidence>
<dbReference type="GO" id="GO:0016887">
    <property type="term" value="F:ATP hydrolysis activity"/>
    <property type="evidence" value="ECO:0007669"/>
    <property type="project" value="UniProtKB-UniRule"/>
</dbReference>
<organism evidence="7 8">
    <name type="scientific">Aminobacterium colombiense (strain DSM 12261 / ALA-1)</name>
    <dbReference type="NCBI Taxonomy" id="572547"/>
    <lineage>
        <taxon>Bacteria</taxon>
        <taxon>Thermotogati</taxon>
        <taxon>Synergistota</taxon>
        <taxon>Synergistia</taxon>
        <taxon>Synergistales</taxon>
        <taxon>Aminobacteriaceae</taxon>
        <taxon>Aminobacterium</taxon>
    </lineage>
</organism>
<protein>
    <recommendedName>
        <fullName evidence="6">Iron-sulfur cluster carrier protein</fullName>
    </recommendedName>
</protein>
<dbReference type="PANTHER" id="PTHR42961">
    <property type="entry name" value="IRON-SULFUR PROTEIN NUBPL"/>
    <property type="match status" value="1"/>
</dbReference>
<dbReference type="STRING" id="572547.Amico_0426"/>
<keyword evidence="6" id="KW-0378">Hydrolase</keyword>
<keyword evidence="3 6" id="KW-0067">ATP-binding</keyword>
<dbReference type="GO" id="GO:0140663">
    <property type="term" value="F:ATP-dependent FeS chaperone activity"/>
    <property type="evidence" value="ECO:0007669"/>
    <property type="project" value="InterPro"/>
</dbReference>
<dbReference type="HOGENOM" id="CLU_024839_0_2_0"/>
<dbReference type="CDD" id="cd02037">
    <property type="entry name" value="Mrp_NBP35"/>
    <property type="match status" value="1"/>
</dbReference>
<dbReference type="InterPro" id="IPR044304">
    <property type="entry name" value="NUBPL-like"/>
</dbReference>
<keyword evidence="5 6" id="KW-0411">Iron-sulfur</keyword>
<dbReference type="FunFam" id="3.40.50.300:FF:001119">
    <property type="entry name" value="Iron-sulfur cluster carrier protein"/>
    <property type="match status" value="1"/>
</dbReference>
<proteinExistence type="inferred from homology"/>
<reference evidence="7 8" key="1">
    <citation type="journal article" date="2010" name="Stand. Genomic Sci.">
        <title>Complete genome sequence of Aminobacterium colombiense type strain (ALA-1).</title>
        <authorList>
            <person name="Chertkov O."/>
            <person name="Sikorski J."/>
            <person name="Brambilla E."/>
            <person name="Lapidus A."/>
            <person name="Copeland A."/>
            <person name="Glavina Del Rio T."/>
            <person name="Nolan M."/>
            <person name="Lucas S."/>
            <person name="Tice H."/>
            <person name="Cheng J.F."/>
            <person name="Han C."/>
            <person name="Detter J.C."/>
            <person name="Bruce D."/>
            <person name="Tapia R."/>
            <person name="Goodwin L."/>
            <person name="Pitluck S."/>
            <person name="Liolios K."/>
            <person name="Ivanova N."/>
            <person name="Mavromatis K."/>
            <person name="Ovchinnikova G."/>
            <person name="Pati A."/>
            <person name="Chen A."/>
            <person name="Palaniappan K."/>
            <person name="Land M."/>
            <person name="Hauser L."/>
            <person name="Chang Y.J."/>
            <person name="Jeffries C.D."/>
            <person name="Spring S."/>
            <person name="Rohde M."/>
            <person name="Goker M."/>
            <person name="Bristow J."/>
            <person name="Eisen J.A."/>
            <person name="Markowitz V."/>
            <person name="Hugenholtz P."/>
            <person name="Kyrpides N.C."/>
            <person name="Klenk H.P."/>
        </authorList>
    </citation>
    <scope>NUCLEOTIDE SEQUENCE [LARGE SCALE GENOMIC DNA]</scope>
    <source>
        <strain evidence="8">DSM 12261 / ALA-1</strain>
    </source>
</reference>
<keyword evidence="8" id="KW-1185">Reference proteome</keyword>
<dbReference type="InterPro" id="IPR027417">
    <property type="entry name" value="P-loop_NTPase"/>
</dbReference>
<gene>
    <name evidence="7" type="ordered locus">Amico_0426</name>
</gene>
<dbReference type="HAMAP" id="MF_02040">
    <property type="entry name" value="Mrp_NBP35"/>
    <property type="match status" value="1"/>
</dbReference>
<dbReference type="AlphaFoldDB" id="D5EDD5"/>
<dbReference type="Proteomes" id="UP000002366">
    <property type="component" value="Chromosome"/>
</dbReference>
<evidence type="ECO:0000256" key="5">
    <source>
        <dbReference type="ARBA" id="ARBA00023014"/>
    </source>
</evidence>
<dbReference type="Pfam" id="PF10609">
    <property type="entry name" value="ParA"/>
    <property type="match status" value="1"/>
</dbReference>
<keyword evidence="1 6" id="KW-0479">Metal-binding</keyword>
<comment type="subunit">
    <text evidence="6">Homodimer.</text>
</comment>
<evidence type="ECO:0000256" key="6">
    <source>
        <dbReference type="HAMAP-Rule" id="MF_02040"/>
    </source>
</evidence>
<dbReference type="eggNOG" id="COG0489">
    <property type="taxonomic scope" value="Bacteria"/>
</dbReference>
<sequence>MSEQGCNEMSCGKSSCEGCSGCSKKKKDVGKVIAVGSGKGGVGKSSISCLLAVALAKKGFSVGILDADITGPSVPKLMGVTDSPYGSPQGIIPPASSIFDIKVMSVNLLLDDPTKPVVWRGPIIASVIKQFWEDVAWDKTDFIIVDLPPGTADAPLTVMQTIDLDGFLVVTSPQELSVMVVEKALNMTKMMEVPLLGAVENMSYVTCPDCGKAIEVFGPSHVKEIEEKFSLPVLGKFPLDLELSHLGDQGRMEEYKNEELLNALADGVLVQLGVGVEV</sequence>
<dbReference type="InterPro" id="IPR019591">
    <property type="entry name" value="Mrp/NBP35_ATP-bd"/>
</dbReference>
<dbReference type="RefSeq" id="WP_013047833.1">
    <property type="nucleotide sequence ID" value="NC_014011.1"/>
</dbReference>
<evidence type="ECO:0000256" key="4">
    <source>
        <dbReference type="ARBA" id="ARBA00023004"/>
    </source>
</evidence>
<keyword evidence="2 6" id="KW-0547">Nucleotide-binding</keyword>
<evidence type="ECO:0000256" key="2">
    <source>
        <dbReference type="ARBA" id="ARBA00022741"/>
    </source>
</evidence>
<evidence type="ECO:0000313" key="7">
    <source>
        <dbReference type="EMBL" id="ADE56567.1"/>
    </source>
</evidence>
<evidence type="ECO:0000256" key="3">
    <source>
        <dbReference type="ARBA" id="ARBA00022840"/>
    </source>
</evidence>
<feature type="binding site" evidence="6">
    <location>
        <begin position="38"/>
        <end position="45"/>
    </location>
    <ligand>
        <name>ATP</name>
        <dbReference type="ChEBI" id="CHEBI:30616"/>
    </ligand>
</feature>
<accession>D5EDD5</accession>
<dbReference type="EMBL" id="CP001997">
    <property type="protein sequence ID" value="ADE56567.1"/>
    <property type="molecule type" value="Genomic_DNA"/>
</dbReference>
<dbReference type="GO" id="GO:0016226">
    <property type="term" value="P:iron-sulfur cluster assembly"/>
    <property type="evidence" value="ECO:0007669"/>
    <property type="project" value="InterPro"/>
</dbReference>
<evidence type="ECO:0000256" key="1">
    <source>
        <dbReference type="ARBA" id="ARBA00022723"/>
    </source>
</evidence>
<dbReference type="InterPro" id="IPR033756">
    <property type="entry name" value="YlxH/NBP35"/>
</dbReference>
<keyword evidence="4 6" id="KW-0408">Iron</keyword>
<dbReference type="PANTHER" id="PTHR42961:SF2">
    <property type="entry name" value="IRON-SULFUR PROTEIN NUBPL"/>
    <property type="match status" value="1"/>
</dbReference>
<dbReference type="GO" id="GO:0051539">
    <property type="term" value="F:4 iron, 4 sulfur cluster binding"/>
    <property type="evidence" value="ECO:0007669"/>
    <property type="project" value="TreeGrafter"/>
</dbReference>
<dbReference type="OrthoDB" id="9809679at2"/>
<dbReference type="GO" id="GO:0046872">
    <property type="term" value="F:metal ion binding"/>
    <property type="evidence" value="ECO:0007669"/>
    <property type="project" value="UniProtKB-KW"/>
</dbReference>